<keyword evidence="1" id="KW-0812">Transmembrane</keyword>
<feature type="transmembrane region" description="Helical" evidence="1">
    <location>
        <begin position="119"/>
        <end position="139"/>
    </location>
</feature>
<proteinExistence type="predicted"/>
<keyword evidence="1" id="KW-1133">Transmembrane helix</keyword>
<sequence>MLTLMLSQLIEFNPKDFSAYPSKLVIYHNENLSEHILKQFYQKSPLPFLSINCAFYDLFCARQNISVFPKVLLYVHKNITELSFNDKIFEGSLQIYLASPKNFFERFADKSIEYNQVQLSAGIGCTVALIFGPCFYFYARYFGTKKQDVHVETFEDRQRRHEEYFKQEREMQNQGVKVDLKDCFINKVQLEERTDIKKNE</sequence>
<gene>
    <name evidence="2" type="ORF">SS50377_12828</name>
    <name evidence="3" type="ORF">SS50377_20772</name>
</gene>
<organism evidence="2">
    <name type="scientific">Spironucleus salmonicida</name>
    <dbReference type="NCBI Taxonomy" id="348837"/>
    <lineage>
        <taxon>Eukaryota</taxon>
        <taxon>Metamonada</taxon>
        <taxon>Diplomonadida</taxon>
        <taxon>Hexamitidae</taxon>
        <taxon>Hexamitinae</taxon>
        <taxon>Spironucleus</taxon>
    </lineage>
</organism>
<evidence type="ECO:0000313" key="3">
    <source>
        <dbReference type="EMBL" id="KAH0577419.1"/>
    </source>
</evidence>
<evidence type="ECO:0000256" key="1">
    <source>
        <dbReference type="SAM" id="Phobius"/>
    </source>
</evidence>
<reference evidence="3" key="2">
    <citation type="submission" date="2020-12" db="EMBL/GenBank/DDBJ databases">
        <title>New Spironucleus salmonicida genome in near-complete chromosomes.</title>
        <authorList>
            <person name="Xu F."/>
            <person name="Kurt Z."/>
            <person name="Jimenez-Gonzalez A."/>
            <person name="Astvaldsson A."/>
            <person name="Andersson J.O."/>
            <person name="Svard S.G."/>
        </authorList>
    </citation>
    <scope>NUCLEOTIDE SEQUENCE</scope>
    <source>
        <strain evidence="3">ATCC 50377</strain>
    </source>
</reference>
<dbReference type="EMBL" id="AUWU02000001">
    <property type="protein sequence ID" value="KAH0577419.1"/>
    <property type="molecule type" value="Genomic_DNA"/>
</dbReference>
<evidence type="ECO:0000313" key="2">
    <source>
        <dbReference type="EMBL" id="EST47119.1"/>
    </source>
</evidence>
<reference evidence="2 3" key="1">
    <citation type="journal article" date="2014" name="PLoS Genet.">
        <title>The Genome of Spironucleus salmonicida Highlights a Fish Pathogen Adapted to Fluctuating Environments.</title>
        <authorList>
            <person name="Xu F."/>
            <person name="Jerlstrom-Hultqvist J."/>
            <person name="Einarsson E."/>
            <person name="Astvaldsson A."/>
            <person name="Svard S.G."/>
            <person name="Andersson J.O."/>
        </authorList>
    </citation>
    <scope>NUCLEOTIDE SEQUENCE</scope>
    <source>
        <strain evidence="3">ATCC 50377</strain>
    </source>
</reference>
<accession>V6M1N6</accession>
<protein>
    <recommendedName>
        <fullName evidence="5">Transmembrane protein</fullName>
    </recommendedName>
</protein>
<dbReference type="VEuPathDB" id="GiardiaDB:SS50377_20772"/>
<name>V6M1N6_9EUKA</name>
<keyword evidence="4" id="KW-1185">Reference proteome</keyword>
<evidence type="ECO:0000313" key="4">
    <source>
        <dbReference type="Proteomes" id="UP000018208"/>
    </source>
</evidence>
<evidence type="ECO:0008006" key="5">
    <source>
        <dbReference type="Google" id="ProtNLM"/>
    </source>
</evidence>
<dbReference type="Proteomes" id="UP000018208">
    <property type="component" value="Unassembled WGS sequence"/>
</dbReference>
<dbReference type="AlphaFoldDB" id="V6M1N6"/>
<dbReference type="EMBL" id="KI546047">
    <property type="protein sequence ID" value="EST47119.1"/>
    <property type="molecule type" value="Genomic_DNA"/>
</dbReference>
<keyword evidence="1" id="KW-0472">Membrane</keyword>